<dbReference type="AlphaFoldDB" id="A0A8X7B9Z3"/>
<evidence type="ECO:0000313" key="2">
    <source>
        <dbReference type="Proteomes" id="UP000887159"/>
    </source>
</evidence>
<evidence type="ECO:0000313" key="1">
    <source>
        <dbReference type="EMBL" id="GFY23252.1"/>
    </source>
</evidence>
<accession>A0A8X7B9Z3</accession>
<gene>
    <name evidence="1" type="ORF">TNCV_3939481</name>
</gene>
<name>A0A8X7B9Z3_TRICX</name>
<proteinExistence type="predicted"/>
<dbReference type="Proteomes" id="UP000887159">
    <property type="component" value="Unassembled WGS sequence"/>
</dbReference>
<sequence>MGFKSEECDIFTFQQLLSISSPVWSCIVILKNEVWSHSTSEPMNMGKDPLRTIAISDYRASVENVEFSSPVQHNASLDVTRGPLKGTLNVGFLG</sequence>
<organism evidence="1 2">
    <name type="scientific">Trichonephila clavipes</name>
    <name type="common">Golden silk orbweaver</name>
    <name type="synonym">Nephila clavipes</name>
    <dbReference type="NCBI Taxonomy" id="2585209"/>
    <lineage>
        <taxon>Eukaryota</taxon>
        <taxon>Metazoa</taxon>
        <taxon>Ecdysozoa</taxon>
        <taxon>Arthropoda</taxon>
        <taxon>Chelicerata</taxon>
        <taxon>Arachnida</taxon>
        <taxon>Araneae</taxon>
        <taxon>Araneomorphae</taxon>
        <taxon>Entelegynae</taxon>
        <taxon>Araneoidea</taxon>
        <taxon>Nephilidae</taxon>
        <taxon>Trichonephila</taxon>
    </lineage>
</organism>
<dbReference type="EMBL" id="BMAU01021363">
    <property type="protein sequence ID" value="GFY23252.1"/>
    <property type="molecule type" value="Genomic_DNA"/>
</dbReference>
<keyword evidence="2" id="KW-1185">Reference proteome</keyword>
<reference evidence="1" key="1">
    <citation type="submission" date="2020-08" db="EMBL/GenBank/DDBJ databases">
        <title>Multicomponent nature underlies the extraordinary mechanical properties of spider dragline silk.</title>
        <authorList>
            <person name="Kono N."/>
            <person name="Nakamura H."/>
            <person name="Mori M."/>
            <person name="Yoshida Y."/>
            <person name="Ohtoshi R."/>
            <person name="Malay A.D."/>
            <person name="Moran D.A.P."/>
            <person name="Tomita M."/>
            <person name="Numata K."/>
            <person name="Arakawa K."/>
        </authorList>
    </citation>
    <scope>NUCLEOTIDE SEQUENCE</scope>
</reference>
<comment type="caution">
    <text evidence="1">The sequence shown here is derived from an EMBL/GenBank/DDBJ whole genome shotgun (WGS) entry which is preliminary data.</text>
</comment>
<protein>
    <submittedName>
        <fullName evidence="1">Uncharacterized protein</fullName>
    </submittedName>
</protein>